<organism evidence="1 2">
    <name type="scientific">Crateriforma conspicua</name>
    <dbReference type="NCBI Taxonomy" id="2527996"/>
    <lineage>
        <taxon>Bacteria</taxon>
        <taxon>Pseudomonadati</taxon>
        <taxon>Planctomycetota</taxon>
        <taxon>Planctomycetia</taxon>
        <taxon>Planctomycetales</taxon>
        <taxon>Planctomycetaceae</taxon>
        <taxon>Crateriforma</taxon>
    </lineage>
</organism>
<dbReference type="EMBL" id="SJPL01000001">
    <property type="protein sequence ID" value="TWT70243.1"/>
    <property type="molecule type" value="Genomic_DNA"/>
</dbReference>
<accession>A0A5C5Y682</accession>
<evidence type="ECO:0000313" key="2">
    <source>
        <dbReference type="Proteomes" id="UP000317238"/>
    </source>
</evidence>
<name>A0A5C5Y682_9PLAN</name>
<sequence length="156" mass="17706">MVAVSCRFFLQRHPCRPSVPNVKKDQLRRLKAAQKRRAKRQVADDHPIAARPSQADPVEQAYGRLVEAVLGWAETVSRRGRHDVSAASRCYLKFSEPREPTAAELLQRIDALSSSKDVTERHLRVAVQRLLDLASEYESAEQNDAALLDYLRMISQ</sequence>
<keyword evidence="2" id="KW-1185">Reference proteome</keyword>
<evidence type="ECO:0000313" key="1">
    <source>
        <dbReference type="EMBL" id="TWT70243.1"/>
    </source>
</evidence>
<comment type="caution">
    <text evidence="1">The sequence shown here is derived from an EMBL/GenBank/DDBJ whole genome shotgun (WGS) entry which is preliminary data.</text>
</comment>
<dbReference type="Proteomes" id="UP000317238">
    <property type="component" value="Unassembled WGS sequence"/>
</dbReference>
<dbReference type="AlphaFoldDB" id="A0A5C5Y682"/>
<reference evidence="1 2" key="1">
    <citation type="submission" date="2019-02" db="EMBL/GenBank/DDBJ databases">
        <title>Deep-cultivation of Planctomycetes and their phenomic and genomic characterization uncovers novel biology.</title>
        <authorList>
            <person name="Wiegand S."/>
            <person name="Jogler M."/>
            <person name="Boedeker C."/>
            <person name="Pinto D."/>
            <person name="Vollmers J."/>
            <person name="Rivas-Marin E."/>
            <person name="Kohn T."/>
            <person name="Peeters S.H."/>
            <person name="Heuer A."/>
            <person name="Rast P."/>
            <person name="Oberbeckmann S."/>
            <person name="Bunk B."/>
            <person name="Jeske O."/>
            <person name="Meyerdierks A."/>
            <person name="Storesund J.E."/>
            <person name="Kallscheuer N."/>
            <person name="Luecker S."/>
            <person name="Lage O.M."/>
            <person name="Pohl T."/>
            <person name="Merkel B.J."/>
            <person name="Hornburger P."/>
            <person name="Mueller R.-W."/>
            <person name="Bruemmer F."/>
            <person name="Labrenz M."/>
            <person name="Spormann A.M."/>
            <person name="Op Den Camp H."/>
            <person name="Overmann J."/>
            <person name="Amann R."/>
            <person name="Jetten M.S.M."/>
            <person name="Mascher T."/>
            <person name="Medema M.H."/>
            <person name="Devos D.P."/>
            <person name="Kaster A.-K."/>
            <person name="Ovreas L."/>
            <person name="Rohde M."/>
            <person name="Galperin M.Y."/>
            <person name="Jogler C."/>
        </authorList>
    </citation>
    <scope>NUCLEOTIDE SEQUENCE [LARGE SCALE GENOMIC DNA]</scope>
    <source>
        <strain evidence="1 2">Pan14r</strain>
    </source>
</reference>
<gene>
    <name evidence="1" type="ORF">Pan14r_25440</name>
</gene>
<protein>
    <submittedName>
        <fullName evidence="1">Uncharacterized protein</fullName>
    </submittedName>
</protein>
<proteinExistence type="predicted"/>